<accession>A0ABT1X442</accession>
<evidence type="ECO:0000313" key="1">
    <source>
        <dbReference type="EMBL" id="MCR0982874.1"/>
    </source>
</evidence>
<dbReference type="RefSeq" id="WP_257716544.1">
    <property type="nucleotide sequence ID" value="NZ_JANJOU010000009.1"/>
</dbReference>
<dbReference type="InterPro" id="IPR006175">
    <property type="entry name" value="YjgF/YER057c/UK114"/>
</dbReference>
<protein>
    <submittedName>
        <fullName evidence="1">RidA family protein</fullName>
    </submittedName>
</protein>
<dbReference type="SUPFAM" id="SSF55298">
    <property type="entry name" value="YjgF-like"/>
    <property type="match status" value="1"/>
</dbReference>
<dbReference type="Pfam" id="PF01042">
    <property type="entry name" value="Ribonuc_L-PSP"/>
    <property type="match status" value="1"/>
</dbReference>
<sequence length="125" mass="13300">MFEAVETGIIKSKGPISGTVKKGGTIITAQIPKDPQTGAIVEGDIATQTRRTLENLRMAVEAAGGTMADVMLCQIYLIEPSDAAGMNAVYREFFAEPYPCRATVVVKELLAPGMRIELIATAQLG</sequence>
<evidence type="ECO:0000313" key="2">
    <source>
        <dbReference type="Proteomes" id="UP001524642"/>
    </source>
</evidence>
<reference evidence="1 2" key="1">
    <citation type="submission" date="2022-06" db="EMBL/GenBank/DDBJ databases">
        <title>Roseomonas CN29.</title>
        <authorList>
            <person name="Cheng Y."/>
            <person name="He X."/>
        </authorList>
    </citation>
    <scope>NUCLEOTIDE SEQUENCE [LARGE SCALE GENOMIC DNA]</scope>
    <source>
        <strain evidence="1 2">CN29</strain>
    </source>
</reference>
<organism evidence="1 2">
    <name type="scientific">Roseomonas populi</name>
    <dbReference type="NCBI Taxonomy" id="3121582"/>
    <lineage>
        <taxon>Bacteria</taxon>
        <taxon>Pseudomonadati</taxon>
        <taxon>Pseudomonadota</taxon>
        <taxon>Alphaproteobacteria</taxon>
        <taxon>Acetobacterales</taxon>
        <taxon>Roseomonadaceae</taxon>
        <taxon>Roseomonas</taxon>
    </lineage>
</organism>
<dbReference type="PANTHER" id="PTHR11803:SF39">
    <property type="entry name" value="2-IMINOBUTANOATE_2-IMINOPROPANOATE DEAMINASE"/>
    <property type="match status" value="1"/>
</dbReference>
<gene>
    <name evidence="1" type="ORF">NRP21_12540</name>
</gene>
<comment type="caution">
    <text evidence="1">The sequence shown here is derived from an EMBL/GenBank/DDBJ whole genome shotgun (WGS) entry which is preliminary data.</text>
</comment>
<proteinExistence type="predicted"/>
<dbReference type="EMBL" id="JANJOU010000009">
    <property type="protein sequence ID" value="MCR0982874.1"/>
    <property type="molecule type" value="Genomic_DNA"/>
</dbReference>
<dbReference type="CDD" id="cd00448">
    <property type="entry name" value="YjgF_YER057c_UK114_family"/>
    <property type="match status" value="1"/>
</dbReference>
<dbReference type="Gene3D" id="3.30.1330.40">
    <property type="entry name" value="RutC-like"/>
    <property type="match status" value="1"/>
</dbReference>
<dbReference type="Proteomes" id="UP001524642">
    <property type="component" value="Unassembled WGS sequence"/>
</dbReference>
<dbReference type="InterPro" id="IPR035959">
    <property type="entry name" value="RutC-like_sf"/>
</dbReference>
<dbReference type="PANTHER" id="PTHR11803">
    <property type="entry name" value="2-IMINOBUTANOATE/2-IMINOPROPANOATE DEAMINASE RIDA"/>
    <property type="match status" value="1"/>
</dbReference>
<name>A0ABT1X442_9PROT</name>
<keyword evidence="2" id="KW-1185">Reference proteome</keyword>